<evidence type="ECO:0000256" key="7">
    <source>
        <dbReference type="ARBA" id="ARBA00022840"/>
    </source>
</evidence>
<dbReference type="EMBL" id="AP027080">
    <property type="protein sequence ID" value="BDU73263.1"/>
    <property type="molecule type" value="Genomic_DNA"/>
</dbReference>
<keyword evidence="5" id="KW-1003">Cell membrane</keyword>
<evidence type="ECO:0000256" key="2">
    <source>
        <dbReference type="ARBA" id="ARBA00005417"/>
    </source>
</evidence>
<dbReference type="InterPro" id="IPR017871">
    <property type="entry name" value="ABC_transporter-like_CS"/>
</dbReference>
<comment type="subcellular location">
    <subcellularLocation>
        <location evidence="1">Cell membrane</location>
    </subcellularLocation>
</comment>
<dbReference type="GO" id="GO:0005524">
    <property type="term" value="F:ATP binding"/>
    <property type="evidence" value="ECO:0007669"/>
    <property type="project" value="UniProtKB-KW"/>
</dbReference>
<evidence type="ECO:0000313" key="12">
    <source>
        <dbReference type="Proteomes" id="UP001238179"/>
    </source>
</evidence>
<dbReference type="GO" id="GO:0005886">
    <property type="term" value="C:plasma membrane"/>
    <property type="evidence" value="ECO:0007669"/>
    <property type="project" value="UniProtKB-SubCell"/>
</dbReference>
<evidence type="ECO:0000256" key="5">
    <source>
        <dbReference type="ARBA" id="ARBA00022475"/>
    </source>
</evidence>
<keyword evidence="3" id="KW-0813">Transport</keyword>
<proteinExistence type="inferred from homology"/>
<keyword evidence="8" id="KW-1278">Translocase</keyword>
<evidence type="ECO:0000256" key="6">
    <source>
        <dbReference type="ARBA" id="ARBA00022741"/>
    </source>
</evidence>
<dbReference type="PROSITE" id="PS00211">
    <property type="entry name" value="ABC_TRANSPORTER_1"/>
    <property type="match status" value="1"/>
</dbReference>
<reference evidence="12" key="1">
    <citation type="journal article" date="2023" name="Int. J. Syst. Evol. Microbiol.">
        <title>Mesoterricola silvestris gen. nov., sp. nov., Mesoterricola sediminis sp. nov., Geothrix oryzae sp. nov., Geothrix edaphica sp. nov., Geothrix rubra sp. nov., and Geothrix limicola sp. nov., six novel members of Acidobacteriota isolated from soils.</title>
        <authorList>
            <person name="Itoh H."/>
            <person name="Sugisawa Y."/>
            <person name="Mise K."/>
            <person name="Xu Z."/>
            <person name="Kuniyasu M."/>
            <person name="Ushijima N."/>
            <person name="Kawano K."/>
            <person name="Kobayashi E."/>
            <person name="Shiratori Y."/>
            <person name="Masuda Y."/>
            <person name="Senoo K."/>
        </authorList>
    </citation>
    <scope>NUCLEOTIDE SEQUENCE [LARGE SCALE GENOMIC DNA]</scope>
    <source>
        <strain evidence="12">W79</strain>
    </source>
</reference>
<organism evidence="11 12">
    <name type="scientific">Mesoterricola silvestris</name>
    <dbReference type="NCBI Taxonomy" id="2927979"/>
    <lineage>
        <taxon>Bacteria</taxon>
        <taxon>Pseudomonadati</taxon>
        <taxon>Acidobacteriota</taxon>
        <taxon>Holophagae</taxon>
        <taxon>Holophagales</taxon>
        <taxon>Holophagaceae</taxon>
        <taxon>Mesoterricola</taxon>
    </lineage>
</organism>
<comment type="similarity">
    <text evidence="2">Belongs to the ABC transporter superfamily.</text>
</comment>
<evidence type="ECO:0000313" key="11">
    <source>
        <dbReference type="EMBL" id="BDU73263.1"/>
    </source>
</evidence>
<dbReference type="KEGG" id="msil:METEAL_24370"/>
<keyword evidence="6" id="KW-0547">Nucleotide-binding</keyword>
<keyword evidence="4" id="KW-0536">Nodulation</keyword>
<dbReference type="GO" id="GO:0016887">
    <property type="term" value="F:ATP hydrolysis activity"/>
    <property type="evidence" value="ECO:0007669"/>
    <property type="project" value="InterPro"/>
</dbReference>
<dbReference type="InterPro" id="IPR050763">
    <property type="entry name" value="ABC_transporter_ATP-binding"/>
</dbReference>
<dbReference type="RefSeq" id="WP_316411912.1">
    <property type="nucleotide sequence ID" value="NZ_AP027080.1"/>
</dbReference>
<evidence type="ECO:0000256" key="8">
    <source>
        <dbReference type="ARBA" id="ARBA00022967"/>
    </source>
</evidence>
<feature type="domain" description="ABC transporter" evidence="10">
    <location>
        <begin position="6"/>
        <end position="231"/>
    </location>
</feature>
<dbReference type="PANTHER" id="PTHR42711">
    <property type="entry name" value="ABC TRANSPORTER ATP-BINDING PROTEIN"/>
    <property type="match status" value="1"/>
</dbReference>
<name>A0AA48H7L9_9BACT</name>
<evidence type="ECO:0000256" key="3">
    <source>
        <dbReference type="ARBA" id="ARBA00022448"/>
    </source>
</evidence>
<dbReference type="CDD" id="cd03263">
    <property type="entry name" value="ABC_subfamily_A"/>
    <property type="match status" value="1"/>
</dbReference>
<dbReference type="AlphaFoldDB" id="A0AA48H7L9"/>
<protein>
    <submittedName>
        <fullName evidence="11">ABC transporter ATP-binding protein</fullName>
    </submittedName>
</protein>
<keyword evidence="9" id="KW-0472">Membrane</keyword>
<keyword evidence="12" id="KW-1185">Reference proteome</keyword>
<evidence type="ECO:0000256" key="1">
    <source>
        <dbReference type="ARBA" id="ARBA00004236"/>
    </source>
</evidence>
<dbReference type="SUPFAM" id="SSF52540">
    <property type="entry name" value="P-loop containing nucleoside triphosphate hydrolases"/>
    <property type="match status" value="1"/>
</dbReference>
<dbReference type="SMART" id="SM00382">
    <property type="entry name" value="AAA"/>
    <property type="match status" value="1"/>
</dbReference>
<gene>
    <name evidence="11" type="ORF">METEAL_24370</name>
</gene>
<accession>A0AA48H7L9</accession>
<dbReference type="PANTHER" id="PTHR42711:SF5">
    <property type="entry name" value="ABC TRANSPORTER ATP-BINDING PROTEIN NATA"/>
    <property type="match status" value="1"/>
</dbReference>
<dbReference type="Pfam" id="PF00005">
    <property type="entry name" value="ABC_tran"/>
    <property type="match status" value="1"/>
</dbReference>
<dbReference type="FunFam" id="3.40.50.300:FF:000589">
    <property type="entry name" value="ABC transporter, ATP-binding subunit"/>
    <property type="match status" value="1"/>
</dbReference>
<sequence length="304" mass="33280">MADLALRVRGIRKQYPRVLAVDGLDLDVARGEVFGLLGPNGAGKTTTLEMIEGLTPADSGEMEILGLDWRRDGRAIRSRIGVQLQSTSLFNKITPREALDLYGSYYPRSRGAAELLDLVQLADKADAYHVTLSGGQMQRLALALALVNDPELVFLDEPTTGLDPQARRSLWDVVRRIKAEGRTVILTTHYMDEAEALCDRLAIMDHGRVLTAGTPLGLIQQLAIPSVVELAFQGEAPDPSAFAAALGQPVTVRADLWEIPTQDPKALLPSLLEAAEGFPYQQIHVRRATLEDVFLHLTGRSLRD</sequence>
<evidence type="ECO:0000259" key="10">
    <source>
        <dbReference type="PROSITE" id="PS50893"/>
    </source>
</evidence>
<evidence type="ECO:0000256" key="9">
    <source>
        <dbReference type="ARBA" id="ARBA00023136"/>
    </source>
</evidence>
<dbReference type="InterPro" id="IPR003593">
    <property type="entry name" value="AAA+_ATPase"/>
</dbReference>
<keyword evidence="7 11" id="KW-0067">ATP-binding</keyword>
<dbReference type="InterPro" id="IPR003439">
    <property type="entry name" value="ABC_transporter-like_ATP-bd"/>
</dbReference>
<dbReference type="PROSITE" id="PS50893">
    <property type="entry name" value="ABC_TRANSPORTER_2"/>
    <property type="match status" value="1"/>
</dbReference>
<evidence type="ECO:0000256" key="4">
    <source>
        <dbReference type="ARBA" id="ARBA00022458"/>
    </source>
</evidence>
<dbReference type="InterPro" id="IPR027417">
    <property type="entry name" value="P-loop_NTPase"/>
</dbReference>
<dbReference type="Proteomes" id="UP001238179">
    <property type="component" value="Chromosome"/>
</dbReference>
<dbReference type="Gene3D" id="3.40.50.300">
    <property type="entry name" value="P-loop containing nucleotide triphosphate hydrolases"/>
    <property type="match status" value="1"/>
</dbReference>